<dbReference type="GO" id="GO:0005737">
    <property type="term" value="C:cytoplasm"/>
    <property type="evidence" value="ECO:0007669"/>
    <property type="project" value="TreeGrafter"/>
</dbReference>
<reference evidence="3 4" key="1">
    <citation type="submission" date="2015-12" db="EMBL/GenBank/DDBJ databases">
        <title>Genome sequence of Tistrella mobilis MCCC 1A02139.</title>
        <authorList>
            <person name="Lu L."/>
            <person name="Lai Q."/>
            <person name="Shao Z."/>
            <person name="Qian P."/>
        </authorList>
    </citation>
    <scope>NUCLEOTIDE SEQUENCE [LARGE SCALE GENOMIC DNA]</scope>
    <source>
        <strain evidence="3 4">MCCC 1A02139</strain>
    </source>
</reference>
<evidence type="ECO:0000313" key="4">
    <source>
        <dbReference type="Proteomes" id="UP000075787"/>
    </source>
</evidence>
<dbReference type="OrthoDB" id="7421214at2"/>
<evidence type="ECO:0000256" key="1">
    <source>
        <dbReference type="ARBA" id="ARBA00023002"/>
    </source>
</evidence>
<evidence type="ECO:0000259" key="2">
    <source>
        <dbReference type="Pfam" id="PF01266"/>
    </source>
</evidence>
<dbReference type="GeneID" id="97242539"/>
<dbReference type="PANTHER" id="PTHR13847">
    <property type="entry name" value="SARCOSINE DEHYDROGENASE-RELATED"/>
    <property type="match status" value="1"/>
</dbReference>
<dbReference type="InterPro" id="IPR006076">
    <property type="entry name" value="FAD-dep_OxRdtase"/>
</dbReference>
<dbReference type="EMBL" id="LPZR01000127">
    <property type="protein sequence ID" value="KYO53091.1"/>
    <property type="molecule type" value="Genomic_DNA"/>
</dbReference>
<sequence>MRADFVIIGGGISGAAAAFFLSEAGRVVLIEQESHFGTHSSGRTAGQFTVGISADTMRAAAAASRSFFQTPPEGFAEGPLISPRGSLTVARRDRFAVLDRLEARIAEAGGRAERLDRAGALAAFPALRPETVDEAVLEVDAADIDVDRLLQGYLRGARRNGALTETGGAVTAIHRAGGLWVVDTATGRHEVPVLVNAAGGWSDRVAALAGVAPIGLTPYRRTAFTFPLIQAPDGGSLGGDWPHVTSAEYDWYVKPEAGCFMGSPADAHRVQPGDMYPEDFDIALGIHAIERDTTLTIRRPLASWAGMRSFVADRNPVCGMSGAAPGFVWLAGQGGCGVLTSPALGRAVAAIACNRPLPDDLDDRGLRLAALSPDRPGLMAG</sequence>
<name>A0A162L3F4_9PROT</name>
<evidence type="ECO:0000313" key="3">
    <source>
        <dbReference type="EMBL" id="KYO53091.1"/>
    </source>
</evidence>
<dbReference type="Gene3D" id="3.50.50.60">
    <property type="entry name" value="FAD/NAD(P)-binding domain"/>
    <property type="match status" value="1"/>
</dbReference>
<dbReference type="RefSeq" id="WP_062763775.1">
    <property type="nucleotide sequence ID" value="NZ_CP121045.1"/>
</dbReference>
<dbReference type="Pfam" id="PF01266">
    <property type="entry name" value="DAO"/>
    <property type="match status" value="1"/>
</dbReference>
<feature type="domain" description="FAD dependent oxidoreductase" evidence="2">
    <location>
        <begin position="4"/>
        <end position="350"/>
    </location>
</feature>
<dbReference type="InterPro" id="IPR036188">
    <property type="entry name" value="FAD/NAD-bd_sf"/>
</dbReference>
<dbReference type="SUPFAM" id="SSF51905">
    <property type="entry name" value="FAD/NAD(P)-binding domain"/>
    <property type="match status" value="1"/>
</dbReference>
<dbReference type="GO" id="GO:0016491">
    <property type="term" value="F:oxidoreductase activity"/>
    <property type="evidence" value="ECO:0007669"/>
    <property type="project" value="UniProtKB-KW"/>
</dbReference>
<proteinExistence type="predicted"/>
<organism evidence="3 4">
    <name type="scientific">Tistrella mobilis</name>
    <dbReference type="NCBI Taxonomy" id="171437"/>
    <lineage>
        <taxon>Bacteria</taxon>
        <taxon>Pseudomonadati</taxon>
        <taxon>Pseudomonadota</taxon>
        <taxon>Alphaproteobacteria</taxon>
        <taxon>Geminicoccales</taxon>
        <taxon>Geminicoccaceae</taxon>
        <taxon>Tistrella</taxon>
    </lineage>
</organism>
<keyword evidence="1" id="KW-0560">Oxidoreductase</keyword>
<protein>
    <submittedName>
        <fullName evidence="3">FAD-dependent oxidoreductase</fullName>
    </submittedName>
</protein>
<dbReference type="Proteomes" id="UP000075787">
    <property type="component" value="Unassembled WGS sequence"/>
</dbReference>
<dbReference type="Gene3D" id="3.30.9.10">
    <property type="entry name" value="D-Amino Acid Oxidase, subunit A, domain 2"/>
    <property type="match status" value="1"/>
</dbReference>
<dbReference type="AlphaFoldDB" id="A0A162L3F4"/>
<dbReference type="PANTHER" id="PTHR13847:SF287">
    <property type="entry name" value="FAD-DEPENDENT OXIDOREDUCTASE DOMAIN-CONTAINING PROTEIN 1"/>
    <property type="match status" value="1"/>
</dbReference>
<gene>
    <name evidence="3" type="ORF">AUP44_27125</name>
</gene>
<comment type="caution">
    <text evidence="3">The sequence shown here is derived from an EMBL/GenBank/DDBJ whole genome shotgun (WGS) entry which is preliminary data.</text>
</comment>
<accession>A0A162L3F4</accession>